<sequence>MSHSVKAALATTKNALRSSAEQSGQPKGGTSQATITPAERVALNAFRSEIDKTNAYSESLSRGLDILQQTHPFVAAAIMAFKAAVSLEITRRENDKRILAVRIAMNDLFAGILLIQKIPEEKIDSIEARLGDRIKTIAEDIEECCTVCDTYQKKSNLVKYFRSPEWEEKFTNFIALFRKHRDDLTNDLSLYLVIEMDQMHDTLANVSKSIQDTDEDTSMIRLLELLRCPEERELQNFIITKGGPRKILRNDKLINQLFEKSDMLRITSSTRKDQTETIQEMKREIKKSVDKLISENFDLFHVKFKAQLEQLHNSIEASIREEGQKTRDALKDGPHNRINDPELRQIWKDMGWKGTVKARSMAMALHEYFAERRKDIKSRGQQSMKSIASIVHSRDESEADKIRGIAEIVDSDRRIPKKDILEYAQDDWALEYITISRIQPLLEALDEDSSTLISVAEVNAFTAARPTAWSLSKWMAFWTAGFPLTLRHYYTHIQLLSWIISGLVPDVLQINSQVVKSFMSSPFFTYATDILMAGVHKALDDICDNDELLQRFKEYMESEQERMQRTLQTLKYRIDAENTLRLVTGPGRLEKYLMPLLYLLFVRVYQVVLCAMTTAVDQKEVDDILESFGVIHEAIGSRMESLKVVCKLQNVDPKVQLQRSAYGIFYYVAYQEDLLASAYWKAMYNTPFIDTFEDKEYEIPLEVSEPTFADVEAVEAIPSGKLLYSIWAESFDVEPYDSSDDFGSLLSSDGSTTTALSSWCGFLNHGASHTKYPAGVIYLPLPENDGLFSGSGSDSIGEFSIEGRVDGEAIIFNKRYTSGKVEAQRYEGKLNADRNQMLGRWCLCDTEQEDFSRRLDSTEVLRQFELYTAPLGIRRFFKVDADLVSSSPSEKWRFAISTVITILHIKRREFPGWTYLQNRRKIRRRFIELFPRVQELPVWGVYDPLSNEEMEELSPACSEELLFIDAASFSRLRLQSQSNYAARTQKALSLESVINASQYSSGHIDNKCICMGCKDQLDSNYDPVRDLKLFYASETPENAISGQDTEGADGTNNNKTNSKDDAINENAAVHLGPDAVYTPGTNNGGEEMNLPWDILPMAVTSCIDEVDCAAQDVEDPDVVHTPGTNGGGEEMDLPWDILPMAMSSGGDDIDRAAQDGANSGGEGENGEKTEGEVNETPDRSNEDSRSDNDNTKDDAAYIDSDGSDGEDIEQQPVEHVYGHTLLLCRAEVSPPEDGGVAKPSVDKQLEELRECFNSMESRIMERLDSIIRSASGPGNEYTNGLLWSASDAS</sequence>
<accession>A0A0D0CYL6</accession>
<dbReference type="OrthoDB" id="2122982at2759"/>
<keyword evidence="3" id="KW-1185">Reference proteome</keyword>
<dbReference type="HOGENOM" id="CLU_004050_1_0_1"/>
<feature type="region of interest" description="Disordered" evidence="1">
    <location>
        <begin position="1038"/>
        <end position="1060"/>
    </location>
</feature>
<protein>
    <submittedName>
        <fullName evidence="2">Uncharacterized protein</fullName>
    </submittedName>
</protein>
<organism evidence="2 3">
    <name type="scientific">Collybiopsis luxurians FD-317 M1</name>
    <dbReference type="NCBI Taxonomy" id="944289"/>
    <lineage>
        <taxon>Eukaryota</taxon>
        <taxon>Fungi</taxon>
        <taxon>Dikarya</taxon>
        <taxon>Basidiomycota</taxon>
        <taxon>Agaricomycotina</taxon>
        <taxon>Agaricomycetes</taxon>
        <taxon>Agaricomycetidae</taxon>
        <taxon>Agaricales</taxon>
        <taxon>Marasmiineae</taxon>
        <taxon>Omphalotaceae</taxon>
        <taxon>Collybiopsis</taxon>
        <taxon>Collybiopsis luxurians</taxon>
    </lineage>
</organism>
<dbReference type="EMBL" id="KN834771">
    <property type="protein sequence ID" value="KIK61463.1"/>
    <property type="molecule type" value="Genomic_DNA"/>
</dbReference>
<name>A0A0D0CYL6_9AGAR</name>
<feature type="compositionally biased region" description="Polar residues" evidence="1">
    <location>
        <begin position="1038"/>
        <end position="1056"/>
    </location>
</feature>
<evidence type="ECO:0000313" key="3">
    <source>
        <dbReference type="Proteomes" id="UP000053593"/>
    </source>
</evidence>
<feature type="region of interest" description="Disordered" evidence="1">
    <location>
        <begin position="1269"/>
        <end position="1289"/>
    </location>
</feature>
<feature type="compositionally biased region" description="Basic and acidic residues" evidence="1">
    <location>
        <begin position="1165"/>
        <end position="1195"/>
    </location>
</feature>
<feature type="region of interest" description="Disordered" evidence="1">
    <location>
        <begin position="1138"/>
        <end position="1208"/>
    </location>
</feature>
<proteinExistence type="predicted"/>
<evidence type="ECO:0000313" key="2">
    <source>
        <dbReference type="EMBL" id="KIK61463.1"/>
    </source>
</evidence>
<dbReference type="Proteomes" id="UP000053593">
    <property type="component" value="Unassembled WGS sequence"/>
</dbReference>
<gene>
    <name evidence="2" type="ORF">GYMLUDRAFT_243637</name>
</gene>
<evidence type="ECO:0000256" key="1">
    <source>
        <dbReference type="SAM" id="MobiDB-lite"/>
    </source>
</evidence>
<feature type="region of interest" description="Disordered" evidence="1">
    <location>
        <begin position="14"/>
        <end position="34"/>
    </location>
</feature>
<reference evidence="2 3" key="1">
    <citation type="submission" date="2014-04" db="EMBL/GenBank/DDBJ databases">
        <title>Evolutionary Origins and Diversification of the Mycorrhizal Mutualists.</title>
        <authorList>
            <consortium name="DOE Joint Genome Institute"/>
            <consortium name="Mycorrhizal Genomics Consortium"/>
            <person name="Kohler A."/>
            <person name="Kuo A."/>
            <person name="Nagy L.G."/>
            <person name="Floudas D."/>
            <person name="Copeland A."/>
            <person name="Barry K.W."/>
            <person name="Cichocki N."/>
            <person name="Veneault-Fourrey C."/>
            <person name="LaButti K."/>
            <person name="Lindquist E.A."/>
            <person name="Lipzen A."/>
            <person name="Lundell T."/>
            <person name="Morin E."/>
            <person name="Murat C."/>
            <person name="Riley R."/>
            <person name="Ohm R."/>
            <person name="Sun H."/>
            <person name="Tunlid A."/>
            <person name="Henrissat B."/>
            <person name="Grigoriev I.V."/>
            <person name="Hibbett D.S."/>
            <person name="Martin F."/>
        </authorList>
    </citation>
    <scope>NUCLEOTIDE SEQUENCE [LARGE SCALE GENOMIC DNA]</scope>
    <source>
        <strain evidence="2 3">FD-317 M1</strain>
    </source>
</reference>